<keyword evidence="7" id="KW-1185">Reference proteome</keyword>
<dbReference type="EMBL" id="JAUHTB010000016">
    <property type="protein sequence ID" value="MDN4506937.1"/>
    <property type="molecule type" value="Genomic_DNA"/>
</dbReference>
<name>A0ABT8H391_9ACTN</name>
<dbReference type="RefSeq" id="WP_067714695.1">
    <property type="nucleotide sequence ID" value="NZ_JAUHTB010000016.1"/>
</dbReference>
<feature type="transmembrane region" description="Helical" evidence="5">
    <location>
        <begin position="56"/>
        <end position="78"/>
    </location>
</feature>
<feature type="transmembrane region" description="Helical" evidence="5">
    <location>
        <begin position="217"/>
        <end position="239"/>
    </location>
</feature>
<evidence type="ECO:0000256" key="1">
    <source>
        <dbReference type="ARBA" id="ARBA00004127"/>
    </source>
</evidence>
<reference evidence="6 7" key="1">
    <citation type="submission" date="2023-07" db="EMBL/GenBank/DDBJ databases">
        <title>Strategy for survival of the halotoleranting strain Dietzia MX2 from the Yakshinskoe mineral salts deposit.</title>
        <authorList>
            <person name="Kharitonova M.A."/>
            <person name="Kupriyanova-Ashina F.G."/>
            <person name="Shakirov T.R."/>
            <person name="Vafina M.S."/>
            <person name="Ilinskaya O.N."/>
        </authorList>
    </citation>
    <scope>NUCLEOTIDE SEQUENCE [LARGE SCALE GENOMIC DNA]</scope>
    <source>
        <strain evidence="6 7">MX2</strain>
    </source>
</reference>
<feature type="transmembrane region" description="Helical" evidence="5">
    <location>
        <begin position="184"/>
        <end position="205"/>
    </location>
</feature>
<dbReference type="Pfam" id="PF01988">
    <property type="entry name" value="VIT1"/>
    <property type="match status" value="1"/>
</dbReference>
<dbReference type="InterPro" id="IPR008217">
    <property type="entry name" value="Ccc1_fam"/>
</dbReference>
<evidence type="ECO:0000313" key="7">
    <source>
        <dbReference type="Proteomes" id="UP001172702"/>
    </source>
</evidence>
<evidence type="ECO:0000256" key="5">
    <source>
        <dbReference type="SAM" id="Phobius"/>
    </source>
</evidence>
<keyword evidence="4 5" id="KW-0472">Membrane</keyword>
<feature type="transmembrane region" description="Helical" evidence="5">
    <location>
        <begin position="159"/>
        <end position="178"/>
    </location>
</feature>
<comment type="subcellular location">
    <subcellularLocation>
        <location evidence="1">Endomembrane system</location>
        <topology evidence="1">Multi-pass membrane protein</topology>
    </subcellularLocation>
</comment>
<keyword evidence="2 5" id="KW-0812">Transmembrane</keyword>
<dbReference type="Proteomes" id="UP001172702">
    <property type="component" value="Unassembled WGS sequence"/>
</dbReference>
<feature type="transmembrane region" description="Helical" evidence="5">
    <location>
        <begin position="28"/>
        <end position="50"/>
    </location>
</feature>
<proteinExistence type="predicted"/>
<evidence type="ECO:0000256" key="3">
    <source>
        <dbReference type="ARBA" id="ARBA00022989"/>
    </source>
</evidence>
<gene>
    <name evidence="6" type="ORF">QYF62_12810</name>
</gene>
<evidence type="ECO:0000256" key="4">
    <source>
        <dbReference type="ARBA" id="ARBA00023136"/>
    </source>
</evidence>
<accession>A0ABT8H391</accession>
<dbReference type="CDD" id="cd02432">
    <property type="entry name" value="Nodulin-21_like_1"/>
    <property type="match status" value="1"/>
</dbReference>
<dbReference type="PANTHER" id="PTHR31851">
    <property type="entry name" value="FE(2+)/MN(2+) TRANSPORTER PCL1"/>
    <property type="match status" value="1"/>
</dbReference>
<comment type="caution">
    <text evidence="6">The sequence shown here is derived from an EMBL/GenBank/DDBJ whole genome shotgun (WGS) entry which is preliminary data.</text>
</comment>
<evidence type="ECO:0000313" key="6">
    <source>
        <dbReference type="EMBL" id="MDN4506937.1"/>
    </source>
</evidence>
<protein>
    <submittedName>
        <fullName evidence="6">VIT family protein</fullName>
    </submittedName>
</protein>
<organism evidence="6 7">
    <name type="scientific">Dietzia maris</name>
    <dbReference type="NCBI Taxonomy" id="37915"/>
    <lineage>
        <taxon>Bacteria</taxon>
        <taxon>Bacillati</taxon>
        <taxon>Actinomycetota</taxon>
        <taxon>Actinomycetes</taxon>
        <taxon>Mycobacteriales</taxon>
        <taxon>Dietziaceae</taxon>
        <taxon>Dietzia</taxon>
    </lineage>
</organism>
<evidence type="ECO:0000256" key="2">
    <source>
        <dbReference type="ARBA" id="ARBA00022692"/>
    </source>
</evidence>
<keyword evidence="3 5" id="KW-1133">Transmembrane helix</keyword>
<sequence length="240" mass="24362">MSVPGPAPHSTVEPHDSSVGGKLNWLRAAVLGANDGLLSTAGLVLGVAAATTDRPAILVAGMAGLVAGASSMAIGEYVSVSTQRDTEKALIEKETRELEEAPEAEFDELVGLYTAKGLSEETARRVAEELHADDPLAAHLDAELGIDAESLTNPVSASISSAISFALGAVIPLLAVLAPATLRVPLIGVLTVVGLILAGYVSARLGDADPRPAVRRLVIGGVAAMTVTYGIGLLLGTSVT</sequence>